<sequence>MKHLYMGLVHRFHVPCLGIDSERNGPVNAGHLDAVSGLDCVDQIVARKQRNGARGLTSRHLVRRLLKFDQLFVKKRAPVVDDFVGMVGVARLANSRLEYATTFQLDCAIGLANAAAKKSLGHLRNYVRETDDHSGHGYQLVDVRGVQSSHAGHFVNIVGPDPDVQLVIRKFGEVELFDSRVECFHYFDGVADQLLVQFDIEVF</sequence>
<organism evidence="1 2">
    <name type="scientific">Brachionus plicatilis</name>
    <name type="common">Marine rotifer</name>
    <name type="synonym">Brachionus muelleri</name>
    <dbReference type="NCBI Taxonomy" id="10195"/>
    <lineage>
        <taxon>Eukaryota</taxon>
        <taxon>Metazoa</taxon>
        <taxon>Spiralia</taxon>
        <taxon>Gnathifera</taxon>
        <taxon>Rotifera</taxon>
        <taxon>Eurotatoria</taxon>
        <taxon>Monogononta</taxon>
        <taxon>Pseudotrocha</taxon>
        <taxon>Ploima</taxon>
        <taxon>Brachionidae</taxon>
        <taxon>Brachionus</taxon>
    </lineage>
</organism>
<name>A0A3M7SAC4_BRAPC</name>
<evidence type="ECO:0000313" key="1">
    <source>
        <dbReference type="EMBL" id="RNA32585.1"/>
    </source>
</evidence>
<reference evidence="1 2" key="1">
    <citation type="journal article" date="2018" name="Sci. Rep.">
        <title>Genomic signatures of local adaptation to the degree of environmental predictability in rotifers.</title>
        <authorList>
            <person name="Franch-Gras L."/>
            <person name="Hahn C."/>
            <person name="Garcia-Roger E.M."/>
            <person name="Carmona M.J."/>
            <person name="Serra M."/>
            <person name="Gomez A."/>
        </authorList>
    </citation>
    <scope>NUCLEOTIDE SEQUENCE [LARGE SCALE GENOMIC DNA]</scope>
    <source>
        <strain evidence="1">HYR1</strain>
    </source>
</reference>
<gene>
    <name evidence="1" type="ORF">BpHYR1_038712</name>
</gene>
<protein>
    <submittedName>
        <fullName evidence="1">Uncharacterized protein</fullName>
    </submittedName>
</protein>
<dbReference type="Proteomes" id="UP000276133">
    <property type="component" value="Unassembled WGS sequence"/>
</dbReference>
<evidence type="ECO:0000313" key="2">
    <source>
        <dbReference type="Proteomes" id="UP000276133"/>
    </source>
</evidence>
<dbReference type="EMBL" id="REGN01001783">
    <property type="protein sequence ID" value="RNA32585.1"/>
    <property type="molecule type" value="Genomic_DNA"/>
</dbReference>
<dbReference type="AlphaFoldDB" id="A0A3M7SAC4"/>
<accession>A0A3M7SAC4</accession>
<proteinExistence type="predicted"/>
<comment type="caution">
    <text evidence="1">The sequence shown here is derived from an EMBL/GenBank/DDBJ whole genome shotgun (WGS) entry which is preliminary data.</text>
</comment>
<keyword evidence="2" id="KW-1185">Reference proteome</keyword>